<keyword evidence="2" id="KW-0687">Ribonucleoprotein</keyword>
<dbReference type="AlphaFoldDB" id="A0A1I5V257"/>
<name>A0A1I5V257_9PSEU</name>
<dbReference type="InterPro" id="IPR014719">
    <property type="entry name" value="Ribosomal_bL12_C/ClpS-like"/>
</dbReference>
<dbReference type="GO" id="GO:0005840">
    <property type="term" value="C:ribosome"/>
    <property type="evidence" value="ECO:0007669"/>
    <property type="project" value="UniProtKB-KW"/>
</dbReference>
<dbReference type="RefSeq" id="WP_198545269.1">
    <property type="nucleotide sequence ID" value="NZ_FOWC01000008.1"/>
</dbReference>
<dbReference type="EMBL" id="FOWC01000008">
    <property type="protein sequence ID" value="SFQ01570.1"/>
    <property type="molecule type" value="Genomic_DNA"/>
</dbReference>
<dbReference type="Proteomes" id="UP000199137">
    <property type="component" value="Unassembled WGS sequence"/>
</dbReference>
<evidence type="ECO:0000313" key="2">
    <source>
        <dbReference type="EMBL" id="SFQ01570.1"/>
    </source>
</evidence>
<sequence length="100" mass="11090">MNIELLWVIVALLLLGILMSTGWGSSTRSLERRLGRVERKLDLVLGHLGVREPDGALVAELEPLLRQGKKIAAVKRYREVTAAGLKEAKDAVDRMSDSIR</sequence>
<accession>A0A1I5V257</accession>
<feature type="domain" description="Large ribosomal subunit protein bL12 C-terminal" evidence="1">
    <location>
        <begin position="68"/>
        <end position="99"/>
    </location>
</feature>
<dbReference type="GO" id="GO:0006412">
    <property type="term" value="P:translation"/>
    <property type="evidence" value="ECO:0007669"/>
    <property type="project" value="InterPro"/>
</dbReference>
<organism evidence="2 3">
    <name type="scientific">Amycolatopsis rubida</name>
    <dbReference type="NCBI Taxonomy" id="112413"/>
    <lineage>
        <taxon>Bacteria</taxon>
        <taxon>Bacillati</taxon>
        <taxon>Actinomycetota</taxon>
        <taxon>Actinomycetes</taxon>
        <taxon>Pseudonocardiales</taxon>
        <taxon>Pseudonocardiaceae</taxon>
        <taxon>Amycolatopsis</taxon>
    </lineage>
</organism>
<dbReference type="InterPro" id="IPR013823">
    <property type="entry name" value="Ribosomal_bL12_C"/>
</dbReference>
<dbReference type="STRING" id="112413.SAMN05421854_108183"/>
<protein>
    <submittedName>
        <fullName evidence="2">Ribosomal protein L7/L12 C-terminal domain-containing protein</fullName>
    </submittedName>
</protein>
<evidence type="ECO:0000313" key="3">
    <source>
        <dbReference type="Proteomes" id="UP000199137"/>
    </source>
</evidence>
<reference evidence="2 3" key="1">
    <citation type="submission" date="2016-10" db="EMBL/GenBank/DDBJ databases">
        <authorList>
            <person name="de Groot N.N."/>
        </authorList>
    </citation>
    <scope>NUCLEOTIDE SEQUENCE [LARGE SCALE GENOMIC DNA]</scope>
    <source>
        <strain evidence="2 3">DSM 44637</strain>
    </source>
</reference>
<gene>
    <name evidence="2" type="ORF">SAMN05421854_108183</name>
</gene>
<dbReference type="Gene3D" id="3.30.1390.10">
    <property type="match status" value="1"/>
</dbReference>
<dbReference type="Pfam" id="PF00542">
    <property type="entry name" value="Ribosomal_L12"/>
    <property type="match status" value="1"/>
</dbReference>
<evidence type="ECO:0000259" key="1">
    <source>
        <dbReference type="Pfam" id="PF00542"/>
    </source>
</evidence>
<proteinExistence type="predicted"/>
<dbReference type="GO" id="GO:0003735">
    <property type="term" value="F:structural constituent of ribosome"/>
    <property type="evidence" value="ECO:0007669"/>
    <property type="project" value="InterPro"/>
</dbReference>
<keyword evidence="2" id="KW-0689">Ribosomal protein</keyword>